<dbReference type="InterPro" id="IPR052471">
    <property type="entry name" value="PBI_I9"/>
</dbReference>
<dbReference type="Proteomes" id="UP000078240">
    <property type="component" value="Unassembled WGS sequence"/>
</dbReference>
<gene>
    <name evidence="3" type="ORF">VFPBJ_05984</name>
</gene>
<dbReference type="PANTHER" id="PTHR28288:SF1">
    <property type="entry name" value="INHIBITOR I9 DOMAIN-CONTAINING PROTEIN"/>
    <property type="match status" value="1"/>
</dbReference>
<dbReference type="InterPro" id="IPR037045">
    <property type="entry name" value="S8pro/Inhibitor_I9_sf"/>
</dbReference>
<dbReference type="SUPFAM" id="SSF54897">
    <property type="entry name" value="Protease propeptides/inhibitors"/>
    <property type="match status" value="1"/>
</dbReference>
<reference evidence="3 4" key="1">
    <citation type="submission" date="2016-01" db="EMBL/GenBank/DDBJ databases">
        <title>Biosynthesis of antibiotic leucinostatins and their inhibition on Phytophthora in bio-control Purpureocillium lilacinum.</title>
        <authorList>
            <person name="Wang G."/>
            <person name="Liu Z."/>
            <person name="Lin R."/>
            <person name="Li E."/>
            <person name="Mao Z."/>
            <person name="Ling J."/>
            <person name="Yin W."/>
            <person name="Xie B."/>
        </authorList>
    </citation>
    <scope>NUCLEOTIDE SEQUENCE [LARGE SCALE GENOMIC DNA]</scope>
    <source>
        <strain evidence="3">PLBJ-1</strain>
    </source>
</reference>
<evidence type="ECO:0000256" key="2">
    <source>
        <dbReference type="SAM" id="MobiDB-lite"/>
    </source>
</evidence>
<evidence type="ECO:0000256" key="1">
    <source>
        <dbReference type="ARBA" id="ARBA00038069"/>
    </source>
</evidence>
<proteinExistence type="inferred from homology"/>
<comment type="similarity">
    <text evidence="1">Belongs to the protease inhibitor I9 family.</text>
</comment>
<feature type="region of interest" description="Disordered" evidence="2">
    <location>
        <begin position="50"/>
        <end position="69"/>
    </location>
</feature>
<dbReference type="GO" id="GO:0042144">
    <property type="term" value="P:vacuole fusion, non-autophagic"/>
    <property type="evidence" value="ECO:0007669"/>
    <property type="project" value="TreeGrafter"/>
</dbReference>
<feature type="compositionally biased region" description="Polar residues" evidence="2">
    <location>
        <begin position="90"/>
        <end position="103"/>
    </location>
</feature>
<feature type="region of interest" description="Disordered" evidence="2">
    <location>
        <begin position="75"/>
        <end position="109"/>
    </location>
</feature>
<evidence type="ECO:0000313" key="3">
    <source>
        <dbReference type="EMBL" id="OAQ80399.1"/>
    </source>
</evidence>
<dbReference type="PANTHER" id="PTHR28288">
    <property type="entry name" value="PROTEASE B INHIBITOR 2"/>
    <property type="match status" value="1"/>
</dbReference>
<organism evidence="3 4">
    <name type="scientific">Purpureocillium lilacinum</name>
    <name type="common">Paecilomyces lilacinus</name>
    <dbReference type="NCBI Taxonomy" id="33203"/>
    <lineage>
        <taxon>Eukaryota</taxon>
        <taxon>Fungi</taxon>
        <taxon>Dikarya</taxon>
        <taxon>Ascomycota</taxon>
        <taxon>Pezizomycotina</taxon>
        <taxon>Sordariomycetes</taxon>
        <taxon>Hypocreomycetidae</taxon>
        <taxon>Hypocreales</taxon>
        <taxon>Ophiocordycipitaceae</taxon>
        <taxon>Purpureocillium</taxon>
    </lineage>
</organism>
<sequence length="277" mass="29509">MQATLEEVELSASGGTHVFGREHDHKLSELRTAQIALAQAWARSEADDAIAATPDGNPAPPAGDDLRNIMGNLTEAPRAGADGTDAAKSTVGTTSGRPESSSGGADLLGAKLEEETEVDILMARKRREANDRYFQRVNQGVIDVVAKLEDVAVAMRAVEQESKDVWHESGSATPTAFTMRLFPQLVAALAILPGALAVDQKRSAIIWFDDPNTPDSVVNDAKASIVKGGGKITHVYTIIKGFAVVAPVKVLESVQVTASKSQYKMRVDNDEMVSSQD</sequence>
<accession>A0A179GTD2</accession>
<dbReference type="Gene3D" id="3.30.70.80">
    <property type="entry name" value="Peptidase S8 propeptide/proteinase inhibitor I9"/>
    <property type="match status" value="1"/>
</dbReference>
<name>A0A179GTD2_PURLI</name>
<comment type="caution">
    <text evidence="3">The sequence shown here is derived from an EMBL/GenBank/DDBJ whole genome shotgun (WGS) entry which is preliminary data.</text>
</comment>
<evidence type="ECO:0000313" key="4">
    <source>
        <dbReference type="Proteomes" id="UP000078240"/>
    </source>
</evidence>
<dbReference type="GO" id="GO:0004866">
    <property type="term" value="F:endopeptidase inhibitor activity"/>
    <property type="evidence" value="ECO:0007669"/>
    <property type="project" value="TreeGrafter"/>
</dbReference>
<protein>
    <submittedName>
        <fullName evidence="3">Uncharacterized protein</fullName>
    </submittedName>
</protein>
<dbReference type="Pfam" id="PF17242">
    <property type="entry name" value="DUF5315"/>
    <property type="match status" value="1"/>
</dbReference>
<dbReference type="AlphaFoldDB" id="A0A179GTD2"/>
<dbReference type="EMBL" id="LSBH01000004">
    <property type="protein sequence ID" value="OAQ80399.1"/>
    <property type="molecule type" value="Genomic_DNA"/>
</dbReference>